<comment type="catalytic activity">
    <reaction evidence="8">
        <text>L-threonyl-[protein] + ATP = O-phospho-L-threonyl-[protein] + ADP + H(+)</text>
        <dbReference type="Rhea" id="RHEA:46608"/>
        <dbReference type="Rhea" id="RHEA-COMP:11060"/>
        <dbReference type="Rhea" id="RHEA-COMP:11605"/>
        <dbReference type="ChEBI" id="CHEBI:15378"/>
        <dbReference type="ChEBI" id="CHEBI:30013"/>
        <dbReference type="ChEBI" id="CHEBI:30616"/>
        <dbReference type="ChEBI" id="CHEBI:61977"/>
        <dbReference type="ChEBI" id="CHEBI:456216"/>
        <dbReference type="EC" id="2.7.11.1"/>
    </reaction>
</comment>
<dbReference type="GeneTree" id="ENSGT00940000164803"/>
<feature type="region of interest" description="Disordered" evidence="10">
    <location>
        <begin position="431"/>
        <end position="450"/>
    </location>
</feature>
<evidence type="ECO:0000313" key="13">
    <source>
        <dbReference type="Ensembl" id="ENSGACP00000060383.1"/>
    </source>
</evidence>
<dbReference type="EC" id="2.7.11.1" evidence="2"/>
<dbReference type="SUPFAM" id="SSF56112">
    <property type="entry name" value="Protein kinase-like (PK-like)"/>
    <property type="match status" value="1"/>
</dbReference>
<evidence type="ECO:0000256" key="6">
    <source>
        <dbReference type="ARBA" id="ARBA00022777"/>
    </source>
</evidence>
<comment type="similarity">
    <text evidence="1">Belongs to the protein kinase superfamily. CAMK Ser/Thr protein kinase family. SNF1 subfamily.</text>
</comment>
<keyword evidence="3" id="KW-0723">Serine/threonine-protein kinase</keyword>
<keyword evidence="6" id="KW-0418">Kinase</keyword>
<proteinExistence type="inferred from homology"/>
<evidence type="ECO:0000256" key="3">
    <source>
        <dbReference type="ARBA" id="ARBA00022527"/>
    </source>
</evidence>
<feature type="region of interest" description="Disordered" evidence="10">
    <location>
        <begin position="382"/>
        <end position="425"/>
    </location>
</feature>
<reference evidence="13 14" key="1">
    <citation type="journal article" date="2021" name="G3 (Bethesda)">
        <title>Improved contiguity of the threespine stickleback genome using long-read sequencing.</title>
        <authorList>
            <person name="Nath S."/>
            <person name="Shaw D.E."/>
            <person name="White M.A."/>
        </authorList>
    </citation>
    <scope>NUCLEOTIDE SEQUENCE [LARGE SCALE GENOMIC DNA]</scope>
    <source>
        <strain evidence="13 14">Lake Benthic</strain>
    </source>
</reference>
<keyword evidence="11" id="KW-0812">Transmembrane</keyword>
<keyword evidence="4" id="KW-0808">Transferase</keyword>
<evidence type="ECO:0000256" key="1">
    <source>
        <dbReference type="ARBA" id="ARBA00006234"/>
    </source>
</evidence>
<keyword evidence="11" id="KW-0472">Membrane</keyword>
<evidence type="ECO:0000256" key="4">
    <source>
        <dbReference type="ARBA" id="ARBA00022679"/>
    </source>
</evidence>
<evidence type="ECO:0000313" key="14">
    <source>
        <dbReference type="Proteomes" id="UP000007635"/>
    </source>
</evidence>
<feature type="compositionally biased region" description="Basic and acidic residues" evidence="10">
    <location>
        <begin position="9"/>
        <end position="32"/>
    </location>
</feature>
<dbReference type="PANTHER" id="PTHR24346">
    <property type="entry name" value="MAP/MICROTUBULE AFFINITY-REGULATING KINASE"/>
    <property type="match status" value="1"/>
</dbReference>
<dbReference type="AlphaFoldDB" id="A0AAQ4RCN7"/>
<dbReference type="GO" id="GO:0005737">
    <property type="term" value="C:cytoplasm"/>
    <property type="evidence" value="ECO:0007669"/>
    <property type="project" value="TreeGrafter"/>
</dbReference>
<dbReference type="InterPro" id="IPR011009">
    <property type="entry name" value="Kinase-like_dom_sf"/>
</dbReference>
<evidence type="ECO:0000256" key="7">
    <source>
        <dbReference type="ARBA" id="ARBA00022840"/>
    </source>
</evidence>
<dbReference type="PROSITE" id="PS00108">
    <property type="entry name" value="PROTEIN_KINASE_ST"/>
    <property type="match status" value="1"/>
</dbReference>
<evidence type="ECO:0000256" key="5">
    <source>
        <dbReference type="ARBA" id="ARBA00022741"/>
    </source>
</evidence>
<feature type="compositionally biased region" description="Basic and acidic residues" evidence="10">
    <location>
        <begin position="390"/>
        <end position="400"/>
    </location>
</feature>
<keyword evidence="11" id="KW-1133">Transmembrane helix</keyword>
<dbReference type="Pfam" id="PF00069">
    <property type="entry name" value="Pkinase"/>
    <property type="match status" value="1"/>
</dbReference>
<dbReference type="InterPro" id="IPR008271">
    <property type="entry name" value="Ser/Thr_kinase_AS"/>
</dbReference>
<feature type="region of interest" description="Disordered" evidence="10">
    <location>
        <begin position="1"/>
        <end position="35"/>
    </location>
</feature>
<keyword evidence="7" id="KW-0067">ATP-binding</keyword>
<evidence type="ECO:0000256" key="8">
    <source>
        <dbReference type="ARBA" id="ARBA00047899"/>
    </source>
</evidence>
<feature type="transmembrane region" description="Helical" evidence="11">
    <location>
        <begin position="498"/>
        <end position="521"/>
    </location>
</feature>
<dbReference type="SMART" id="SM00220">
    <property type="entry name" value="S_TKc"/>
    <property type="match status" value="1"/>
</dbReference>
<keyword evidence="5" id="KW-0547">Nucleotide-binding</keyword>
<evidence type="ECO:0000256" key="10">
    <source>
        <dbReference type="SAM" id="MobiDB-lite"/>
    </source>
</evidence>
<keyword evidence="14" id="KW-1185">Reference proteome</keyword>
<dbReference type="FunFam" id="1.10.510.10:FF:000391">
    <property type="entry name" value="Hormonally up-regulated neu tumor-associated kinase"/>
    <property type="match status" value="1"/>
</dbReference>
<dbReference type="GO" id="GO:0004674">
    <property type="term" value="F:protein serine/threonine kinase activity"/>
    <property type="evidence" value="ECO:0007669"/>
    <property type="project" value="UniProtKB-KW"/>
</dbReference>
<protein>
    <recommendedName>
        <fullName evidence="2">non-specific serine/threonine protein kinase</fullName>
        <ecNumber evidence="2">2.7.11.1</ecNumber>
    </recommendedName>
</protein>
<dbReference type="GO" id="GO:0005524">
    <property type="term" value="F:ATP binding"/>
    <property type="evidence" value="ECO:0007669"/>
    <property type="project" value="UniProtKB-KW"/>
</dbReference>
<evidence type="ECO:0000259" key="12">
    <source>
        <dbReference type="PROSITE" id="PS50011"/>
    </source>
</evidence>
<sequence length="531" mass="59889">MPAAALKPAPKDVGTEGGAGREDRGSSGRERPALPSLKVPRELLRSFPHSKRVGSYLVGKMINKGSFAKVMEGLHIGTGEKLAIKVIDKKKARQDPYVLKNMKREPRIHQMVRHPHIVVLLETLETENSYYMAMELCAGGDLMDRICDRKRLEEKEVRRYTRQILSAVEHLHQHGIVHRDLKIENFLLDEHNNIKIVDFGLSNTLKAESLSLELLNTQCGSPAYAAPELLAHRKYGPKVDVWSIGVSMFAMLTGTLPFIVEPFNIKQLHQKMVNREMNSIPSDISKGAVAFVLSLLEPDPAKRPSVKAAIEERWINEGHAKKPPQTPSLKNRLCPEDLNSSVLTYMTETLGFPLSEIIHTLTINRPSAIMASYHLLLNKLSRSQKGAKPSKNEPTNEKRSKQSSKPLRSQQTTACPINRKRSEDRLCRQDQRDMENRTPSPSLPQLLHSTSPVIPPRFTSPFPIPQSTEDGATDEEIDIKLETKEALFPRGKDLQPKLHIFTVKCVTYLSVFMLMFSSVCFRRKRIRPSSS</sequence>
<dbReference type="GO" id="GO:0035556">
    <property type="term" value="P:intracellular signal transduction"/>
    <property type="evidence" value="ECO:0007669"/>
    <property type="project" value="TreeGrafter"/>
</dbReference>
<dbReference type="Proteomes" id="UP000007635">
    <property type="component" value="Chromosome XVIII"/>
</dbReference>
<dbReference type="PROSITE" id="PS50011">
    <property type="entry name" value="PROTEIN_KINASE_DOM"/>
    <property type="match status" value="1"/>
</dbReference>
<accession>A0AAQ4RCN7</accession>
<evidence type="ECO:0000256" key="2">
    <source>
        <dbReference type="ARBA" id="ARBA00012513"/>
    </source>
</evidence>
<feature type="compositionally biased region" description="Polar residues" evidence="10">
    <location>
        <begin position="403"/>
        <end position="415"/>
    </location>
</feature>
<dbReference type="Gene3D" id="1.10.510.10">
    <property type="entry name" value="Transferase(Phosphotransferase) domain 1"/>
    <property type="match status" value="1"/>
</dbReference>
<evidence type="ECO:0000256" key="11">
    <source>
        <dbReference type="SAM" id="Phobius"/>
    </source>
</evidence>
<dbReference type="InterPro" id="IPR000719">
    <property type="entry name" value="Prot_kinase_dom"/>
</dbReference>
<feature type="domain" description="Protein kinase" evidence="12">
    <location>
        <begin position="56"/>
        <end position="315"/>
    </location>
</feature>
<dbReference type="PANTHER" id="PTHR24346:SF101">
    <property type="entry name" value="PROTEIN KINASE DOMAIN-CONTAINING PROTEIN"/>
    <property type="match status" value="1"/>
</dbReference>
<dbReference type="Ensembl" id="ENSGACT00000037999.1">
    <property type="protein sequence ID" value="ENSGACP00000060383.1"/>
    <property type="gene ID" value="ENSGACG00000033718.1"/>
</dbReference>
<evidence type="ECO:0000256" key="9">
    <source>
        <dbReference type="ARBA" id="ARBA00048679"/>
    </source>
</evidence>
<reference evidence="13" key="3">
    <citation type="submission" date="2025-09" db="UniProtKB">
        <authorList>
            <consortium name="Ensembl"/>
        </authorList>
    </citation>
    <scope>IDENTIFICATION</scope>
</reference>
<organism evidence="13 14">
    <name type="scientific">Gasterosteus aculeatus aculeatus</name>
    <name type="common">three-spined stickleback</name>
    <dbReference type="NCBI Taxonomy" id="481459"/>
    <lineage>
        <taxon>Eukaryota</taxon>
        <taxon>Metazoa</taxon>
        <taxon>Chordata</taxon>
        <taxon>Craniata</taxon>
        <taxon>Vertebrata</taxon>
        <taxon>Euteleostomi</taxon>
        <taxon>Actinopterygii</taxon>
        <taxon>Neopterygii</taxon>
        <taxon>Teleostei</taxon>
        <taxon>Neoteleostei</taxon>
        <taxon>Acanthomorphata</taxon>
        <taxon>Eupercaria</taxon>
        <taxon>Perciformes</taxon>
        <taxon>Cottioidei</taxon>
        <taxon>Gasterosteales</taxon>
        <taxon>Gasterosteidae</taxon>
        <taxon>Gasterosteus</taxon>
    </lineage>
</organism>
<comment type="catalytic activity">
    <reaction evidence="9">
        <text>L-seryl-[protein] + ATP = O-phospho-L-seryl-[protein] + ADP + H(+)</text>
        <dbReference type="Rhea" id="RHEA:17989"/>
        <dbReference type="Rhea" id="RHEA-COMP:9863"/>
        <dbReference type="Rhea" id="RHEA-COMP:11604"/>
        <dbReference type="ChEBI" id="CHEBI:15378"/>
        <dbReference type="ChEBI" id="CHEBI:29999"/>
        <dbReference type="ChEBI" id="CHEBI:30616"/>
        <dbReference type="ChEBI" id="CHEBI:83421"/>
        <dbReference type="ChEBI" id="CHEBI:456216"/>
        <dbReference type="EC" id="2.7.11.1"/>
    </reaction>
</comment>
<reference evidence="13" key="2">
    <citation type="submission" date="2025-08" db="UniProtKB">
        <authorList>
            <consortium name="Ensembl"/>
        </authorList>
    </citation>
    <scope>IDENTIFICATION</scope>
</reference>
<name>A0AAQ4RCN7_GASAC</name>